<keyword evidence="2" id="KW-0808">Transferase</keyword>
<gene>
    <name evidence="3" type="ORF">TRICI_006071</name>
</gene>
<evidence type="ECO:0000313" key="3">
    <source>
        <dbReference type="EMBL" id="KAA8901467.1"/>
    </source>
</evidence>
<dbReference type="VEuPathDB" id="FungiDB:TRICI_006071"/>
<comment type="caution">
    <text evidence="3">The sequence shown here is derived from an EMBL/GenBank/DDBJ whole genome shotgun (WGS) entry which is preliminary data.</text>
</comment>
<dbReference type="Pfam" id="PF02515">
    <property type="entry name" value="CoA_transf_3"/>
    <property type="match status" value="1"/>
</dbReference>
<dbReference type="Gene3D" id="3.40.50.10540">
    <property type="entry name" value="Crotonobetainyl-coa:carnitine coa-transferase, domain 1"/>
    <property type="match status" value="1"/>
</dbReference>
<dbReference type="InterPro" id="IPR050483">
    <property type="entry name" value="CoA-transferase_III_domain"/>
</dbReference>
<dbReference type="EMBL" id="SWFS01000485">
    <property type="protein sequence ID" value="KAA8901467.1"/>
    <property type="molecule type" value="Genomic_DNA"/>
</dbReference>
<dbReference type="Gene3D" id="3.30.1540.10">
    <property type="entry name" value="formyl-coa transferase, domain 3"/>
    <property type="match status" value="1"/>
</dbReference>
<dbReference type="SUPFAM" id="SSF89796">
    <property type="entry name" value="CoA-transferase family III (CaiB/BaiF)"/>
    <property type="match status" value="1"/>
</dbReference>
<dbReference type="GO" id="GO:0047369">
    <property type="term" value="F:succinate-hydroxymethylglutarate CoA-transferase activity"/>
    <property type="evidence" value="ECO:0007669"/>
    <property type="project" value="TreeGrafter"/>
</dbReference>
<dbReference type="InterPro" id="IPR023606">
    <property type="entry name" value="CoA-Trfase_III_dom_1_sf"/>
</dbReference>
<dbReference type="Proteomes" id="UP000761534">
    <property type="component" value="Unassembled WGS sequence"/>
</dbReference>
<evidence type="ECO:0008006" key="5">
    <source>
        <dbReference type="Google" id="ProtNLM"/>
    </source>
</evidence>
<keyword evidence="4" id="KW-1185">Reference proteome</keyword>
<dbReference type="PANTHER" id="PTHR48207">
    <property type="entry name" value="SUCCINATE--HYDROXYMETHYLGLUTARATE COA-TRANSFERASE"/>
    <property type="match status" value="1"/>
</dbReference>
<dbReference type="PANTHER" id="PTHR48207:SF3">
    <property type="entry name" value="SUCCINATE--HYDROXYMETHYLGLUTARATE COA-TRANSFERASE"/>
    <property type="match status" value="1"/>
</dbReference>
<protein>
    <recommendedName>
        <fullName evidence="5">CoA-transferase family III</fullName>
    </recommendedName>
</protein>
<evidence type="ECO:0000256" key="2">
    <source>
        <dbReference type="ARBA" id="ARBA00022679"/>
    </source>
</evidence>
<dbReference type="AlphaFoldDB" id="A0A642ULY9"/>
<proteinExistence type="inferred from homology"/>
<dbReference type="InterPro" id="IPR044855">
    <property type="entry name" value="CoA-Trfase_III_dom3_sf"/>
</dbReference>
<evidence type="ECO:0000313" key="4">
    <source>
        <dbReference type="Proteomes" id="UP000761534"/>
    </source>
</evidence>
<dbReference type="OrthoDB" id="5863171at2759"/>
<accession>A0A642ULY9</accession>
<name>A0A642ULY9_9ASCO</name>
<organism evidence="3 4">
    <name type="scientific">Trichomonascus ciferrii</name>
    <dbReference type="NCBI Taxonomy" id="44093"/>
    <lineage>
        <taxon>Eukaryota</taxon>
        <taxon>Fungi</taxon>
        <taxon>Dikarya</taxon>
        <taxon>Ascomycota</taxon>
        <taxon>Saccharomycotina</taxon>
        <taxon>Dipodascomycetes</taxon>
        <taxon>Dipodascales</taxon>
        <taxon>Trichomonascaceae</taxon>
        <taxon>Trichomonascus</taxon>
        <taxon>Trichomonascus ciferrii complex</taxon>
    </lineage>
</organism>
<sequence>MLSRNLAFKRGLCLSRRLYNCRFFSDLPLSGVKVVDLTRVLAGPYCTQILGDLGAEVIKVEHPTRGDDTRAWGPPFAERLDGEKSQESAYYLCVNRNKESIGLNFKDKEGQNILKRIISQADVVVENYIPGNLAKYGLDYDSLKKINPGLIYASITGYGQTGPYKDRPGYDVMVEAEFGLMHITGDPNGHPVKVGVAVTDLTTGLYAANSIMASLIQRGKTGRGQYLDVCLSDCQTATLANIASSALISGKPDAGRQGTAHPSICPYQSFDTAQGGSVMIGGGNDKLFRLVCDALGKPEWKEDPRFIDNTSRVKNRDILVPAINEITKTQPTAYWLEVFERYQFPFAAVNDIQSVLKHEHTKARNMVTEIEHPDCGPIKLVNTPVKYSETQPSIRTAPPTLGQNTIEIMTKFGYTENEVEQFKKSGIVG</sequence>
<evidence type="ECO:0000256" key="1">
    <source>
        <dbReference type="ARBA" id="ARBA00008383"/>
    </source>
</evidence>
<dbReference type="InterPro" id="IPR003673">
    <property type="entry name" value="CoA-Trfase_fam_III"/>
</dbReference>
<reference evidence="3" key="1">
    <citation type="journal article" date="2019" name="G3 (Bethesda)">
        <title>Genome Assemblies of Two Rare Opportunistic Yeast Pathogens: Diutina rugosa (syn. Candida rugosa) and Trichomonascus ciferrii (syn. Candida ciferrii).</title>
        <authorList>
            <person name="Mixao V."/>
            <person name="Saus E."/>
            <person name="Hansen A.P."/>
            <person name="Lass-Florl C."/>
            <person name="Gabaldon T."/>
        </authorList>
    </citation>
    <scope>NUCLEOTIDE SEQUENCE</scope>
    <source>
        <strain evidence="3">CBS 4856</strain>
    </source>
</reference>
<dbReference type="GO" id="GO:0005739">
    <property type="term" value="C:mitochondrion"/>
    <property type="evidence" value="ECO:0007669"/>
    <property type="project" value="TreeGrafter"/>
</dbReference>
<comment type="similarity">
    <text evidence="1">Belongs to the CoA-transferase III family.</text>
</comment>